<protein>
    <submittedName>
        <fullName evidence="2">GroES-like protein</fullName>
    </submittedName>
</protein>
<evidence type="ECO:0000313" key="3">
    <source>
        <dbReference type="Proteomes" id="UP000193067"/>
    </source>
</evidence>
<dbReference type="SUPFAM" id="SSF50129">
    <property type="entry name" value="GroES-like"/>
    <property type="match status" value="1"/>
</dbReference>
<dbReference type="InterPro" id="IPR013154">
    <property type="entry name" value="ADH-like_N"/>
</dbReference>
<proteinExistence type="predicted"/>
<dbReference type="Proteomes" id="UP000193067">
    <property type="component" value="Unassembled WGS sequence"/>
</dbReference>
<dbReference type="CDD" id="cd08249">
    <property type="entry name" value="enoyl_reductase_like"/>
    <property type="match status" value="1"/>
</dbReference>
<reference evidence="2 3" key="1">
    <citation type="journal article" date="2015" name="Biotechnol. Biofuels">
        <title>Enhanced degradation of softwood versus hardwood by the white-rot fungus Pycnoporus coccineus.</title>
        <authorList>
            <person name="Couturier M."/>
            <person name="Navarro D."/>
            <person name="Chevret D."/>
            <person name="Henrissat B."/>
            <person name="Piumi F."/>
            <person name="Ruiz-Duenas F.J."/>
            <person name="Martinez A.T."/>
            <person name="Grigoriev I.V."/>
            <person name="Riley R."/>
            <person name="Lipzen A."/>
            <person name="Berrin J.G."/>
            <person name="Master E.R."/>
            <person name="Rosso M.N."/>
        </authorList>
    </citation>
    <scope>NUCLEOTIDE SEQUENCE [LARGE SCALE GENOMIC DNA]</scope>
    <source>
        <strain evidence="2 3">BRFM310</strain>
    </source>
</reference>
<dbReference type="Gene3D" id="3.90.180.10">
    <property type="entry name" value="Medium-chain alcohol dehydrogenases, catalytic domain"/>
    <property type="match status" value="1"/>
</dbReference>
<organism evidence="2 3">
    <name type="scientific">Trametes coccinea (strain BRFM310)</name>
    <name type="common">Pycnoporus coccineus</name>
    <dbReference type="NCBI Taxonomy" id="1353009"/>
    <lineage>
        <taxon>Eukaryota</taxon>
        <taxon>Fungi</taxon>
        <taxon>Dikarya</taxon>
        <taxon>Basidiomycota</taxon>
        <taxon>Agaricomycotina</taxon>
        <taxon>Agaricomycetes</taxon>
        <taxon>Polyporales</taxon>
        <taxon>Polyporaceae</taxon>
        <taxon>Trametes</taxon>
    </lineage>
</organism>
<feature type="domain" description="Enoyl reductase (ER)" evidence="1">
    <location>
        <begin position="16"/>
        <end position="346"/>
    </location>
</feature>
<accession>A0A1Y2IAJ4</accession>
<sequence length="353" mass="37981">MAPKTQKALVLPEKQGQWRVVEVEVPTPGPKEVLIKVTATALNPVDWKIQTYGYFITDYPYVGGTDAAGVVEEVGPEVTNVAKGDRVLFQGWFTNRLATFQQYTIVPAEITAKIPDNITTDQAASVPLALATIVTGLYNHHPQGKTINWTAPWEEGGAGKFAGKAALIIGGASSVGQYAIQMAKLSGFSPIIATASPHNEQLLLSLGATHVVDRSLSPAAIKLELPKLTGGNPIEFVYDAISYPETQALAYDALAPGGALLIVLDEAVPQELKKEGDNKTIVHVFGNVHTPENREVGVELYKRLTEWLEKGIVVPNKVEVLPNGLAGIPEGLERLKNNKVSGHKLIARPHETP</sequence>
<evidence type="ECO:0000259" key="1">
    <source>
        <dbReference type="SMART" id="SM00829"/>
    </source>
</evidence>
<dbReference type="EMBL" id="KZ084147">
    <property type="protein sequence ID" value="OSC97713.1"/>
    <property type="molecule type" value="Genomic_DNA"/>
</dbReference>
<dbReference type="Gene3D" id="3.40.50.720">
    <property type="entry name" value="NAD(P)-binding Rossmann-like Domain"/>
    <property type="match status" value="1"/>
</dbReference>
<dbReference type="Pfam" id="PF00107">
    <property type="entry name" value="ADH_zinc_N"/>
    <property type="match status" value="1"/>
</dbReference>
<dbReference type="InterPro" id="IPR036291">
    <property type="entry name" value="NAD(P)-bd_dom_sf"/>
</dbReference>
<dbReference type="PANTHER" id="PTHR45348:SF2">
    <property type="entry name" value="ZINC-TYPE ALCOHOL DEHYDROGENASE-LIKE PROTEIN C2E1P3.01"/>
    <property type="match status" value="1"/>
</dbReference>
<gene>
    <name evidence="2" type="ORF">PYCCODRAFT_1398306</name>
</gene>
<dbReference type="InterPro" id="IPR020843">
    <property type="entry name" value="ER"/>
</dbReference>
<dbReference type="InterPro" id="IPR013149">
    <property type="entry name" value="ADH-like_C"/>
</dbReference>
<dbReference type="Pfam" id="PF08240">
    <property type="entry name" value="ADH_N"/>
    <property type="match status" value="1"/>
</dbReference>
<dbReference type="InterPro" id="IPR047122">
    <property type="entry name" value="Trans-enoyl_RdTase-like"/>
</dbReference>
<evidence type="ECO:0000313" key="2">
    <source>
        <dbReference type="EMBL" id="OSC97713.1"/>
    </source>
</evidence>
<dbReference type="SUPFAM" id="SSF51735">
    <property type="entry name" value="NAD(P)-binding Rossmann-fold domains"/>
    <property type="match status" value="1"/>
</dbReference>
<dbReference type="PANTHER" id="PTHR45348">
    <property type="entry name" value="HYPOTHETICAL OXIDOREDUCTASE (EUROFUNG)"/>
    <property type="match status" value="1"/>
</dbReference>
<dbReference type="STRING" id="1353009.A0A1Y2IAJ4"/>
<keyword evidence="3" id="KW-1185">Reference proteome</keyword>
<name>A0A1Y2IAJ4_TRAC3</name>
<dbReference type="InterPro" id="IPR011032">
    <property type="entry name" value="GroES-like_sf"/>
</dbReference>
<dbReference type="OrthoDB" id="3233595at2759"/>
<dbReference type="SMART" id="SM00829">
    <property type="entry name" value="PKS_ER"/>
    <property type="match status" value="1"/>
</dbReference>
<dbReference type="AlphaFoldDB" id="A0A1Y2IAJ4"/>
<dbReference type="GO" id="GO:0016651">
    <property type="term" value="F:oxidoreductase activity, acting on NAD(P)H"/>
    <property type="evidence" value="ECO:0007669"/>
    <property type="project" value="InterPro"/>
</dbReference>